<dbReference type="SMART" id="SM00562">
    <property type="entry name" value="NDK"/>
    <property type="match status" value="1"/>
</dbReference>
<evidence type="ECO:0000259" key="9">
    <source>
        <dbReference type="SMART" id="SM00562"/>
    </source>
</evidence>
<proteinExistence type="inferred from homology"/>
<evidence type="ECO:0000256" key="7">
    <source>
        <dbReference type="ARBA" id="ARBA00023273"/>
    </source>
</evidence>
<sequence>MVALIRIAIESCCLIDTEVFGCFDSLASLVRLPLISMPWSEPKTACSLWSSQTGLMDEIIKRFEQNGFCLVEHDYMHPGLVLAMVMEGLNVVKNGSHPGTIRGDFCIQVGRNSIYGSGLVESANKEMSLGWTRLFGKDFFKSCETRILP</sequence>
<dbReference type="InterPro" id="IPR034907">
    <property type="entry name" value="NDK-like_dom"/>
</dbReference>
<dbReference type="SUPFAM" id="SSF54919">
    <property type="entry name" value="Nucleoside diphosphate kinase, NDK"/>
    <property type="match status" value="1"/>
</dbReference>
<dbReference type="EC" id="2.7.4.6" evidence="4"/>
<comment type="subcellular location">
    <subcellularLocation>
        <location evidence="2">Cell projection</location>
    </subcellularLocation>
</comment>
<dbReference type="PROSITE" id="PS51374">
    <property type="entry name" value="NDPK_LIKE"/>
    <property type="match status" value="1"/>
</dbReference>
<dbReference type="InterPro" id="IPR036850">
    <property type="entry name" value="NDK-like_dom_sf"/>
</dbReference>
<evidence type="ECO:0000313" key="11">
    <source>
        <dbReference type="Proteomes" id="UP000694620"/>
    </source>
</evidence>
<protein>
    <recommendedName>
        <fullName evidence="4">nucleoside-diphosphate kinase</fullName>
        <ecNumber evidence="4">2.7.4.6</ecNumber>
    </recommendedName>
</protein>
<organism evidence="10 11">
    <name type="scientific">Erpetoichthys calabaricus</name>
    <name type="common">Rope fish</name>
    <name type="synonym">Calamoichthys calabaricus</name>
    <dbReference type="NCBI Taxonomy" id="27687"/>
    <lineage>
        <taxon>Eukaryota</taxon>
        <taxon>Metazoa</taxon>
        <taxon>Chordata</taxon>
        <taxon>Craniata</taxon>
        <taxon>Vertebrata</taxon>
        <taxon>Euteleostomi</taxon>
        <taxon>Actinopterygii</taxon>
        <taxon>Polypteriformes</taxon>
        <taxon>Polypteridae</taxon>
        <taxon>Erpetoichthys</taxon>
    </lineage>
</organism>
<comment type="caution">
    <text evidence="8">Lacks conserved residue(s) required for the propagation of feature annotation.</text>
</comment>
<dbReference type="PANTHER" id="PTHR11349">
    <property type="entry name" value="NUCLEOSIDE DIPHOSPHATE KINASE"/>
    <property type="match status" value="1"/>
</dbReference>
<dbReference type="Proteomes" id="UP000694620">
    <property type="component" value="Unassembled WGS sequence"/>
</dbReference>
<dbReference type="GO" id="GO:0042995">
    <property type="term" value="C:cell projection"/>
    <property type="evidence" value="ECO:0007669"/>
    <property type="project" value="UniProtKB-SubCell"/>
</dbReference>
<comment type="similarity">
    <text evidence="3 8">Belongs to the NDK family.</text>
</comment>
<reference evidence="10" key="1">
    <citation type="submission" date="2025-08" db="UniProtKB">
        <authorList>
            <consortium name="Ensembl"/>
        </authorList>
    </citation>
    <scope>IDENTIFICATION</scope>
</reference>
<name>A0A8C4XG76_ERPCA</name>
<dbReference type="AlphaFoldDB" id="A0A8C4XG76"/>
<dbReference type="Pfam" id="PF00334">
    <property type="entry name" value="NDK"/>
    <property type="match status" value="1"/>
</dbReference>
<evidence type="ECO:0000256" key="3">
    <source>
        <dbReference type="ARBA" id="ARBA00008142"/>
    </source>
</evidence>
<dbReference type="Gene3D" id="3.30.70.141">
    <property type="entry name" value="Nucleoside diphosphate kinase-like domain"/>
    <property type="match status" value="1"/>
</dbReference>
<keyword evidence="5" id="KW-0808">Transferase</keyword>
<evidence type="ECO:0000256" key="4">
    <source>
        <dbReference type="ARBA" id="ARBA00012966"/>
    </source>
</evidence>
<dbReference type="GO" id="GO:0004550">
    <property type="term" value="F:nucleoside diphosphate kinase activity"/>
    <property type="evidence" value="ECO:0007669"/>
    <property type="project" value="UniProtKB-EC"/>
</dbReference>
<evidence type="ECO:0000256" key="8">
    <source>
        <dbReference type="PROSITE-ProRule" id="PRU00706"/>
    </source>
</evidence>
<keyword evidence="11" id="KW-1185">Reference proteome</keyword>
<accession>A0A8C4XG76</accession>
<keyword evidence="6" id="KW-0418">Kinase</keyword>
<evidence type="ECO:0000256" key="6">
    <source>
        <dbReference type="ARBA" id="ARBA00022777"/>
    </source>
</evidence>
<comment type="cofactor">
    <cofactor evidence="1">
        <name>Mg(2+)</name>
        <dbReference type="ChEBI" id="CHEBI:18420"/>
    </cofactor>
</comment>
<dbReference type="Ensembl" id="ENSECRT00000029136.1">
    <property type="protein sequence ID" value="ENSECRP00000028530.1"/>
    <property type="gene ID" value="ENSECRG00000019319.1"/>
</dbReference>
<evidence type="ECO:0000256" key="2">
    <source>
        <dbReference type="ARBA" id="ARBA00004316"/>
    </source>
</evidence>
<evidence type="ECO:0000256" key="5">
    <source>
        <dbReference type="ARBA" id="ARBA00022679"/>
    </source>
</evidence>
<evidence type="ECO:0000256" key="1">
    <source>
        <dbReference type="ARBA" id="ARBA00001946"/>
    </source>
</evidence>
<evidence type="ECO:0000313" key="10">
    <source>
        <dbReference type="Ensembl" id="ENSECRP00000028530.1"/>
    </source>
</evidence>
<feature type="domain" description="Nucleoside diphosphate kinase-like" evidence="9">
    <location>
        <begin position="52"/>
        <end position="147"/>
    </location>
</feature>
<keyword evidence="7" id="KW-0966">Cell projection</keyword>
<reference evidence="10" key="2">
    <citation type="submission" date="2025-09" db="UniProtKB">
        <authorList>
            <consortium name="Ensembl"/>
        </authorList>
    </citation>
    <scope>IDENTIFICATION</scope>
</reference>